<dbReference type="NCBIfam" id="TIGR00750">
    <property type="entry name" value="lao"/>
    <property type="match status" value="1"/>
</dbReference>
<proteinExistence type="inferred from homology"/>
<accession>A0ABZ0I2R1</accession>
<reference evidence="7 8" key="1">
    <citation type="submission" date="2023-10" db="EMBL/GenBank/DDBJ databases">
        <title>Two novel species belonging to the OM43/NOR5 clade.</title>
        <authorList>
            <person name="Park M."/>
        </authorList>
    </citation>
    <scope>NUCLEOTIDE SEQUENCE [LARGE SCALE GENOMIC DNA]</scope>
    <source>
        <strain evidence="7 8">IMCC43200</strain>
    </source>
</reference>
<evidence type="ECO:0000313" key="7">
    <source>
        <dbReference type="EMBL" id="WOJ93351.1"/>
    </source>
</evidence>
<evidence type="ECO:0000259" key="6">
    <source>
        <dbReference type="SMART" id="SM00382"/>
    </source>
</evidence>
<dbReference type="Pfam" id="PF03308">
    <property type="entry name" value="MeaB"/>
    <property type="match status" value="1"/>
</dbReference>
<evidence type="ECO:0000256" key="4">
    <source>
        <dbReference type="ARBA" id="ARBA00023134"/>
    </source>
</evidence>
<evidence type="ECO:0000256" key="2">
    <source>
        <dbReference type="ARBA" id="ARBA00022741"/>
    </source>
</evidence>
<evidence type="ECO:0000313" key="8">
    <source>
        <dbReference type="Proteomes" id="UP001626537"/>
    </source>
</evidence>
<keyword evidence="5" id="KW-0143">Chaperone</keyword>
<evidence type="ECO:0000256" key="1">
    <source>
        <dbReference type="ARBA" id="ARBA00009625"/>
    </source>
</evidence>
<dbReference type="InterPro" id="IPR027417">
    <property type="entry name" value="P-loop_NTPase"/>
</dbReference>
<dbReference type="Gene3D" id="3.40.50.300">
    <property type="entry name" value="P-loop containing nucleotide triphosphate hydrolases"/>
    <property type="match status" value="1"/>
</dbReference>
<dbReference type="EMBL" id="CP136864">
    <property type="protein sequence ID" value="WOJ93351.1"/>
    <property type="molecule type" value="Genomic_DNA"/>
</dbReference>
<sequence length="323" mass="34523">MLERAHSGDRRALARVISAIERGERLPGIPLGDPSDAHKLCVGITGAPGAGKSTLVSALTDELLKTSPSAAVLAVDPSSPISRGALLGDRVRMHRHATRPEVFIRSMATRSHHGGLAGATQASRRLLQYCDWPLVLIETVGVGQVELDIVNTADIAVVVLNPGWGDEIQANKAGLMEIADIFVINKADRPGLESTRRDIDAVIMTRPESQRPPVIETVATEGVGMELLAEAIASVHRSLMASGELARRRYAQLGMELSQQMSRRFAQQLQRYEGSAAFVDAVAELAAGSVNIEAAIDEMLPRVINFANPGQSASGTDRESSTE</sequence>
<dbReference type="InterPro" id="IPR005129">
    <property type="entry name" value="GTPase_ArgK"/>
</dbReference>
<name>A0ABZ0I2R1_9GAMM</name>
<gene>
    <name evidence="7" type="primary">meaB</name>
    <name evidence="7" type="ORF">R0135_16430</name>
</gene>
<protein>
    <submittedName>
        <fullName evidence="7">Methylmalonyl Co-A mutase-associated GTPase MeaB</fullName>
    </submittedName>
</protein>
<dbReference type="PANTHER" id="PTHR43087:SF1">
    <property type="entry name" value="LAO_AO TRANSPORT SYSTEM ATPASE"/>
    <property type="match status" value="1"/>
</dbReference>
<keyword evidence="8" id="KW-1185">Reference proteome</keyword>
<dbReference type="InterPro" id="IPR052040">
    <property type="entry name" value="GTPase/Isobutyryl-CoA_mutase"/>
</dbReference>
<dbReference type="InterPro" id="IPR003593">
    <property type="entry name" value="AAA+_ATPase"/>
</dbReference>
<dbReference type="SMART" id="SM00382">
    <property type="entry name" value="AAA"/>
    <property type="match status" value="1"/>
</dbReference>
<dbReference type="Proteomes" id="UP001626537">
    <property type="component" value="Chromosome"/>
</dbReference>
<evidence type="ECO:0000256" key="3">
    <source>
        <dbReference type="ARBA" id="ARBA00022801"/>
    </source>
</evidence>
<evidence type="ECO:0000256" key="5">
    <source>
        <dbReference type="ARBA" id="ARBA00023186"/>
    </source>
</evidence>
<keyword evidence="2" id="KW-0547">Nucleotide-binding</keyword>
<dbReference type="SUPFAM" id="SSF52540">
    <property type="entry name" value="P-loop containing nucleoside triphosphate hydrolases"/>
    <property type="match status" value="1"/>
</dbReference>
<keyword evidence="4" id="KW-0342">GTP-binding</keyword>
<dbReference type="RefSeq" id="WP_407348000.1">
    <property type="nucleotide sequence ID" value="NZ_CP136864.1"/>
</dbReference>
<feature type="domain" description="AAA+ ATPase" evidence="6">
    <location>
        <begin position="38"/>
        <end position="310"/>
    </location>
</feature>
<keyword evidence="3" id="KW-0378">Hydrolase</keyword>
<organism evidence="7 8">
    <name type="scientific">Congregibacter variabilis</name>
    <dbReference type="NCBI Taxonomy" id="3081200"/>
    <lineage>
        <taxon>Bacteria</taxon>
        <taxon>Pseudomonadati</taxon>
        <taxon>Pseudomonadota</taxon>
        <taxon>Gammaproteobacteria</taxon>
        <taxon>Cellvibrionales</taxon>
        <taxon>Halieaceae</taxon>
        <taxon>Congregibacter</taxon>
    </lineage>
</organism>
<comment type="similarity">
    <text evidence="1">Belongs to the SIMIBI class G3E GTPase family. ArgK/MeaB subfamily.</text>
</comment>
<dbReference type="PANTHER" id="PTHR43087">
    <property type="entry name" value="LYSINE/ARGININE/ORNITHINE TRANSPORT SYSTEM KINASE"/>
    <property type="match status" value="1"/>
</dbReference>